<reference evidence="3 4" key="1">
    <citation type="submission" date="2024-02" db="EMBL/GenBank/DDBJ databases">
        <title>A Gaetbulibacter species isolated from tidal flats and genomic insights of their niches.</title>
        <authorList>
            <person name="Ye Y."/>
        </authorList>
    </citation>
    <scope>NUCLEOTIDE SEQUENCE [LARGE SCALE GENOMIC DNA]</scope>
    <source>
        <strain evidence="3 4">KEM-8</strain>
    </source>
</reference>
<dbReference type="Proteomes" id="UP001610104">
    <property type="component" value="Unassembled WGS sequence"/>
</dbReference>
<feature type="coiled-coil region" evidence="1">
    <location>
        <begin position="142"/>
        <end position="169"/>
    </location>
</feature>
<comment type="caution">
    <text evidence="3">The sequence shown here is derived from an EMBL/GenBank/DDBJ whole genome shotgun (WGS) entry which is preliminary data.</text>
</comment>
<protein>
    <submittedName>
        <fullName evidence="3">DUF6090 family protein</fullName>
    </submittedName>
</protein>
<proteinExistence type="predicted"/>
<evidence type="ECO:0000313" key="4">
    <source>
        <dbReference type="Proteomes" id="UP001610104"/>
    </source>
</evidence>
<name>A0ABW7MNA1_9FLAO</name>
<keyword evidence="2" id="KW-0812">Transmembrane</keyword>
<keyword evidence="2" id="KW-1133">Transmembrane helix</keyword>
<dbReference type="RefSeq" id="WP_395436591.1">
    <property type="nucleotide sequence ID" value="NZ_JBAWKC010000001.1"/>
</dbReference>
<evidence type="ECO:0000313" key="3">
    <source>
        <dbReference type="EMBL" id="MFH6767308.1"/>
    </source>
</evidence>
<evidence type="ECO:0000256" key="1">
    <source>
        <dbReference type="SAM" id="Coils"/>
    </source>
</evidence>
<keyword evidence="4" id="KW-1185">Reference proteome</keyword>
<feature type="transmembrane region" description="Helical" evidence="2">
    <location>
        <begin position="21"/>
        <end position="42"/>
    </location>
</feature>
<dbReference type="InterPro" id="IPR045749">
    <property type="entry name" value="DUF6090"/>
</dbReference>
<gene>
    <name evidence="3" type="ORF">V8G56_01060</name>
</gene>
<dbReference type="Pfam" id="PF19578">
    <property type="entry name" value="DUF6090"/>
    <property type="match status" value="1"/>
</dbReference>
<accession>A0ABW7MNA1</accession>
<sequence length="242" mass="28120">MIKFFRKIRQKLLSENKFSKYLLYAVGEILLVIIGILIALSINNWNEHRKLKIEEQSSLKDLRGEVASNIEALEHALKFHQISYETALKFGNLFDNRAAFEVMPDSVFRDEFFKMVNANTFDPRLGILNSLISSGKINNISNKELMYSLSSLEDQIKDALEDQEKIDNTFDDYIRSIYINTSSIVDGKNQGSNHKARYDNSEFRIMVKRLFLTYRGNGLIEERELLETLNHILTLIDQEVEK</sequence>
<dbReference type="EMBL" id="JBAWKC010000001">
    <property type="protein sequence ID" value="MFH6767308.1"/>
    <property type="molecule type" value="Genomic_DNA"/>
</dbReference>
<evidence type="ECO:0000256" key="2">
    <source>
        <dbReference type="SAM" id="Phobius"/>
    </source>
</evidence>
<keyword evidence="2" id="KW-0472">Membrane</keyword>
<keyword evidence="1" id="KW-0175">Coiled coil</keyword>
<organism evidence="3 4">
    <name type="scientific">Gaetbulibacter aquiaggeris</name>
    <dbReference type="NCBI Taxonomy" id="1735373"/>
    <lineage>
        <taxon>Bacteria</taxon>
        <taxon>Pseudomonadati</taxon>
        <taxon>Bacteroidota</taxon>
        <taxon>Flavobacteriia</taxon>
        <taxon>Flavobacteriales</taxon>
        <taxon>Flavobacteriaceae</taxon>
        <taxon>Gaetbulibacter</taxon>
    </lineage>
</organism>